<organism evidence="6 7">
    <name type="scientific">Streptomyces filipinensis</name>
    <dbReference type="NCBI Taxonomy" id="66887"/>
    <lineage>
        <taxon>Bacteria</taxon>
        <taxon>Bacillati</taxon>
        <taxon>Actinomycetota</taxon>
        <taxon>Actinomycetes</taxon>
        <taxon>Kitasatosporales</taxon>
        <taxon>Streptomycetaceae</taxon>
        <taxon>Streptomyces</taxon>
    </lineage>
</organism>
<evidence type="ECO:0000256" key="5">
    <source>
        <dbReference type="HAMAP-Rule" id="MF_01609"/>
    </source>
</evidence>
<proteinExistence type="inferred from homology"/>
<sequence>MTVGVEEEYLLVDPVSRQVRAEAEKVVAEAAAELGDRVGTELTRYQVEVRTDPHTDLADLRDQLCSTRAAVATVAARLGLAVISSGTPVLGQQTPPPFTLGHRYAQSVAMFGALDDEQSACACHVHIGVADEETAVQLSNHLRPWLPALIALSANSPYWAGRDTGYASWRTMAWGRWPVAGPPPYFPSRTHFQDLVDSLLGSGTVMDRGGLYWDIRPSHHVPTLEVRVADATPTVDDTVFLAGVVKGLAITALTAIRRGESAPQPRPEMLKAACWRAARDGLAGAGINLRTGQAEPARALMGRLTHTVHSALSATDLPPVHAARAHLLAHGNGAERQRAAYGRRRHLPDVVDHLIRSMTAHPSPAATAFRPVT</sequence>
<dbReference type="HAMAP" id="MF_01609">
    <property type="entry name" value="Glu_cys_ligase_2"/>
    <property type="match status" value="1"/>
</dbReference>
<evidence type="ECO:0000313" key="7">
    <source>
        <dbReference type="Proteomes" id="UP000618795"/>
    </source>
</evidence>
<reference evidence="6" key="1">
    <citation type="journal article" date="2014" name="Int. J. Syst. Evol. Microbiol.">
        <title>Complete genome sequence of Corynebacterium casei LMG S-19264T (=DSM 44701T), isolated from a smear-ripened cheese.</title>
        <authorList>
            <consortium name="US DOE Joint Genome Institute (JGI-PGF)"/>
            <person name="Walter F."/>
            <person name="Albersmeier A."/>
            <person name="Kalinowski J."/>
            <person name="Ruckert C."/>
        </authorList>
    </citation>
    <scope>NUCLEOTIDE SEQUENCE</scope>
    <source>
        <strain evidence="6">JCM 4369</strain>
    </source>
</reference>
<comment type="caution">
    <text evidence="6">The sequence shown here is derived from an EMBL/GenBank/DDBJ whole genome shotgun (WGS) entry which is preliminary data.</text>
</comment>
<keyword evidence="7" id="KW-1185">Reference proteome</keyword>
<dbReference type="SUPFAM" id="SSF55931">
    <property type="entry name" value="Glutamine synthetase/guanido kinase"/>
    <property type="match status" value="1"/>
</dbReference>
<comment type="similarity">
    <text evidence="5">Belongs to the glutamate--cysteine ligase type 2 family. YbdK subfamily.</text>
</comment>
<dbReference type="AlphaFoldDB" id="A0A918IHX9"/>
<dbReference type="EC" id="6.3.2.2" evidence="5"/>
<dbReference type="Proteomes" id="UP000618795">
    <property type="component" value="Unassembled WGS sequence"/>
</dbReference>
<dbReference type="PANTHER" id="PTHR36510">
    <property type="entry name" value="GLUTAMATE--CYSTEINE LIGASE 2-RELATED"/>
    <property type="match status" value="1"/>
</dbReference>
<reference evidence="6" key="2">
    <citation type="submission" date="2020-09" db="EMBL/GenBank/DDBJ databases">
        <authorList>
            <person name="Sun Q."/>
            <person name="Ohkuma M."/>
        </authorList>
    </citation>
    <scope>NUCLEOTIDE SEQUENCE</scope>
    <source>
        <strain evidence="6">JCM 4369</strain>
    </source>
</reference>
<dbReference type="NCBIfam" id="NF010041">
    <property type="entry name" value="PRK13517.1-1"/>
    <property type="match status" value="1"/>
</dbReference>
<dbReference type="GO" id="GO:0042398">
    <property type="term" value="P:modified amino acid biosynthetic process"/>
    <property type="evidence" value="ECO:0007669"/>
    <property type="project" value="InterPro"/>
</dbReference>
<protein>
    <recommendedName>
        <fullName evidence="5">Putative glutamate--cysteine ligase 2</fullName>
        <ecNumber evidence="5">6.3.2.2</ecNumber>
    </recommendedName>
    <alternativeName>
        <fullName evidence="5">Gamma-glutamylcysteine synthetase 2</fullName>
        <shortName evidence="5">GCS 2</shortName>
        <shortName evidence="5">Gamma-GCS 2</shortName>
    </alternativeName>
</protein>
<evidence type="ECO:0000256" key="2">
    <source>
        <dbReference type="ARBA" id="ARBA00022741"/>
    </source>
</evidence>
<dbReference type="RefSeq" id="WP_191876583.1">
    <property type="nucleotide sequence ID" value="NZ_BMTD01000015.1"/>
</dbReference>
<name>A0A918IHX9_9ACTN</name>
<evidence type="ECO:0000256" key="3">
    <source>
        <dbReference type="ARBA" id="ARBA00022840"/>
    </source>
</evidence>
<evidence type="ECO:0000256" key="4">
    <source>
        <dbReference type="ARBA" id="ARBA00048819"/>
    </source>
</evidence>
<dbReference type="InterPro" id="IPR014746">
    <property type="entry name" value="Gln_synth/guanido_kin_cat_dom"/>
</dbReference>
<dbReference type="PANTHER" id="PTHR36510:SF1">
    <property type="entry name" value="GLUTAMATE--CYSTEINE LIGASE 2-RELATED"/>
    <property type="match status" value="1"/>
</dbReference>
<keyword evidence="3 5" id="KW-0067">ATP-binding</keyword>
<comment type="catalytic activity">
    <reaction evidence="4 5">
        <text>L-cysteine + L-glutamate + ATP = gamma-L-glutamyl-L-cysteine + ADP + phosphate + H(+)</text>
        <dbReference type="Rhea" id="RHEA:13285"/>
        <dbReference type="ChEBI" id="CHEBI:15378"/>
        <dbReference type="ChEBI" id="CHEBI:29985"/>
        <dbReference type="ChEBI" id="CHEBI:30616"/>
        <dbReference type="ChEBI" id="CHEBI:35235"/>
        <dbReference type="ChEBI" id="CHEBI:43474"/>
        <dbReference type="ChEBI" id="CHEBI:58173"/>
        <dbReference type="ChEBI" id="CHEBI:456216"/>
        <dbReference type="EC" id="6.3.2.2"/>
    </reaction>
</comment>
<dbReference type="GO" id="GO:0004357">
    <property type="term" value="F:glutamate-cysteine ligase activity"/>
    <property type="evidence" value="ECO:0007669"/>
    <property type="project" value="UniProtKB-EC"/>
</dbReference>
<dbReference type="GO" id="GO:0005524">
    <property type="term" value="F:ATP binding"/>
    <property type="evidence" value="ECO:0007669"/>
    <property type="project" value="UniProtKB-KW"/>
</dbReference>
<dbReference type="InterPro" id="IPR006336">
    <property type="entry name" value="GCS2"/>
</dbReference>
<dbReference type="Gene3D" id="3.30.590.20">
    <property type="match status" value="1"/>
</dbReference>
<gene>
    <name evidence="6" type="primary">ybdK</name>
    <name evidence="6" type="ORF">GCM10010260_59840</name>
</gene>
<dbReference type="EMBL" id="BMTD01000015">
    <property type="protein sequence ID" value="GGV12988.1"/>
    <property type="molecule type" value="Genomic_DNA"/>
</dbReference>
<dbReference type="InterPro" id="IPR050141">
    <property type="entry name" value="GCL_type2/YbdK_subfam"/>
</dbReference>
<keyword evidence="1 5" id="KW-0436">Ligase</keyword>
<dbReference type="InterPro" id="IPR011793">
    <property type="entry name" value="YbdK"/>
</dbReference>
<dbReference type="Pfam" id="PF04107">
    <property type="entry name" value="GCS2"/>
    <property type="match status" value="1"/>
</dbReference>
<dbReference type="NCBIfam" id="TIGR02050">
    <property type="entry name" value="gshA_cyan_rel"/>
    <property type="match status" value="1"/>
</dbReference>
<keyword evidence="2 5" id="KW-0547">Nucleotide-binding</keyword>
<comment type="function">
    <text evidence="5">ATP-dependent carboxylate-amine ligase which exhibits weak glutamate--cysteine ligase activity.</text>
</comment>
<evidence type="ECO:0000256" key="1">
    <source>
        <dbReference type="ARBA" id="ARBA00022598"/>
    </source>
</evidence>
<accession>A0A918IHX9</accession>
<evidence type="ECO:0000313" key="6">
    <source>
        <dbReference type="EMBL" id="GGV12988.1"/>
    </source>
</evidence>